<organism evidence="3 4">
    <name type="scientific">Catenuloplanes niger</name>
    <dbReference type="NCBI Taxonomy" id="587534"/>
    <lineage>
        <taxon>Bacteria</taxon>
        <taxon>Bacillati</taxon>
        <taxon>Actinomycetota</taxon>
        <taxon>Actinomycetes</taxon>
        <taxon>Micromonosporales</taxon>
        <taxon>Micromonosporaceae</taxon>
        <taxon>Catenuloplanes</taxon>
    </lineage>
</organism>
<gene>
    <name evidence="3" type="ORF">J2S44_003309</name>
</gene>
<dbReference type="Proteomes" id="UP001183629">
    <property type="component" value="Unassembled WGS sequence"/>
</dbReference>
<keyword evidence="1 2" id="KW-0378">Hydrolase</keyword>
<dbReference type="RefSeq" id="WP_310414371.1">
    <property type="nucleotide sequence ID" value="NZ_JAVDYC010000001.1"/>
</dbReference>
<dbReference type="PANTHER" id="PTHR35561">
    <property type="entry name" value="RNA 2',3'-CYCLIC PHOSPHODIESTERASE"/>
    <property type="match status" value="1"/>
</dbReference>
<dbReference type="InterPro" id="IPR009097">
    <property type="entry name" value="Cyclic_Pdiesterase"/>
</dbReference>
<dbReference type="GO" id="GO:0016874">
    <property type="term" value="F:ligase activity"/>
    <property type="evidence" value="ECO:0007669"/>
    <property type="project" value="UniProtKB-KW"/>
</dbReference>
<dbReference type="NCBIfam" id="TIGR02258">
    <property type="entry name" value="2_5_ligase"/>
    <property type="match status" value="1"/>
</dbReference>
<dbReference type="GO" id="GO:0004113">
    <property type="term" value="F:2',3'-cyclic-nucleotide 3'-phosphodiesterase activity"/>
    <property type="evidence" value="ECO:0007669"/>
    <property type="project" value="InterPro"/>
</dbReference>
<name>A0AAE3ZN77_9ACTN</name>
<dbReference type="AlphaFoldDB" id="A0AAE3ZN77"/>
<dbReference type="EMBL" id="JAVDYC010000001">
    <property type="protein sequence ID" value="MDR7323059.1"/>
    <property type="molecule type" value="Genomic_DNA"/>
</dbReference>
<dbReference type="Gene3D" id="3.90.1140.10">
    <property type="entry name" value="Cyclic phosphodiesterase"/>
    <property type="match status" value="1"/>
</dbReference>
<dbReference type="GO" id="GO:0008664">
    <property type="term" value="F:RNA 2',3'-cyclic 3'-phosphodiesterase activity"/>
    <property type="evidence" value="ECO:0007669"/>
    <property type="project" value="UniProtKB-EC"/>
</dbReference>
<dbReference type="HAMAP" id="MF_01940">
    <property type="entry name" value="RNA_CPDase"/>
    <property type="match status" value="1"/>
</dbReference>
<dbReference type="PANTHER" id="PTHR35561:SF1">
    <property type="entry name" value="RNA 2',3'-CYCLIC PHOSPHODIESTERASE"/>
    <property type="match status" value="1"/>
</dbReference>
<dbReference type="Pfam" id="PF13563">
    <property type="entry name" value="2_5_RNA_ligase2"/>
    <property type="match status" value="1"/>
</dbReference>
<evidence type="ECO:0000256" key="1">
    <source>
        <dbReference type="ARBA" id="ARBA00022801"/>
    </source>
</evidence>
<evidence type="ECO:0000313" key="3">
    <source>
        <dbReference type="EMBL" id="MDR7323059.1"/>
    </source>
</evidence>
<reference evidence="3 4" key="1">
    <citation type="submission" date="2023-07" db="EMBL/GenBank/DDBJ databases">
        <title>Sequencing the genomes of 1000 actinobacteria strains.</title>
        <authorList>
            <person name="Klenk H.-P."/>
        </authorList>
    </citation>
    <scope>NUCLEOTIDE SEQUENCE [LARGE SCALE GENOMIC DNA]</scope>
    <source>
        <strain evidence="3 4">DSM 44711</strain>
    </source>
</reference>
<evidence type="ECO:0000256" key="2">
    <source>
        <dbReference type="HAMAP-Rule" id="MF_01940"/>
    </source>
</evidence>
<evidence type="ECO:0000313" key="4">
    <source>
        <dbReference type="Proteomes" id="UP001183629"/>
    </source>
</evidence>
<proteinExistence type="inferred from homology"/>
<sequence length="186" mass="20488">MRLFAGIHPPEEACAHLAAHVRTLHVSTAAVNTRLAPCAQWHVTLVFLGEVPDERLPDVDAALREATPPSGTPTAHLRVAGGGRFGRGRFTILWAGLSGDVDRLTTLARDVRHALKHARLPYDDKPFRPHLTLARPGDRIDRSLIEADHAALDAYRGPDWPATTLRLMRSRLGPSPAHTEMGRYEI</sequence>
<comment type="catalytic activity">
    <reaction evidence="2">
        <text>a 3'-end 2',3'-cyclophospho-ribonucleotide-RNA + H2O = a 3'-end 2'-phospho-ribonucleotide-RNA + H(+)</text>
        <dbReference type="Rhea" id="RHEA:11828"/>
        <dbReference type="Rhea" id="RHEA-COMP:10464"/>
        <dbReference type="Rhea" id="RHEA-COMP:17353"/>
        <dbReference type="ChEBI" id="CHEBI:15377"/>
        <dbReference type="ChEBI" id="CHEBI:15378"/>
        <dbReference type="ChEBI" id="CHEBI:83064"/>
        <dbReference type="ChEBI" id="CHEBI:173113"/>
        <dbReference type="EC" id="3.1.4.58"/>
    </reaction>
</comment>
<feature type="short sequence motif" description="HXTX 1" evidence="2">
    <location>
        <begin position="42"/>
        <end position="45"/>
    </location>
</feature>
<dbReference type="SUPFAM" id="SSF55144">
    <property type="entry name" value="LigT-like"/>
    <property type="match status" value="1"/>
</dbReference>
<feature type="short sequence motif" description="HXTX 2" evidence="2">
    <location>
        <begin position="130"/>
        <end position="133"/>
    </location>
</feature>
<dbReference type="EC" id="3.1.4.58" evidence="2"/>
<feature type="active site" description="Proton acceptor" evidence="2">
    <location>
        <position position="130"/>
    </location>
</feature>
<keyword evidence="3" id="KW-0436">Ligase</keyword>
<feature type="active site" description="Proton donor" evidence="2">
    <location>
        <position position="42"/>
    </location>
</feature>
<comment type="similarity">
    <text evidence="2">Belongs to the 2H phosphoesterase superfamily. ThpR family.</text>
</comment>
<dbReference type="InterPro" id="IPR004175">
    <property type="entry name" value="RNA_CPDase"/>
</dbReference>
<comment type="caution">
    <text evidence="3">The sequence shown here is derived from an EMBL/GenBank/DDBJ whole genome shotgun (WGS) entry which is preliminary data.</text>
</comment>
<keyword evidence="4" id="KW-1185">Reference proteome</keyword>
<accession>A0AAE3ZN77</accession>
<comment type="function">
    <text evidence="2">Hydrolyzes RNA 2',3'-cyclic phosphodiester to an RNA 2'-phosphomonoester.</text>
</comment>
<protein>
    <recommendedName>
        <fullName evidence="2">RNA 2',3'-cyclic phosphodiesterase</fullName>
        <shortName evidence="2">RNA 2',3'-CPDase</shortName>
        <ecNumber evidence="2">3.1.4.58</ecNumber>
    </recommendedName>
</protein>